<evidence type="ECO:0000256" key="5">
    <source>
        <dbReference type="SAM" id="Phobius"/>
    </source>
</evidence>
<dbReference type="InterPro" id="IPR051533">
    <property type="entry name" value="WaaL-like"/>
</dbReference>
<evidence type="ECO:0000256" key="2">
    <source>
        <dbReference type="ARBA" id="ARBA00022692"/>
    </source>
</evidence>
<proteinExistence type="predicted"/>
<gene>
    <name evidence="7" type="ORF">NS220_10395</name>
</gene>
<keyword evidence="4 5" id="KW-0472">Membrane</keyword>
<dbReference type="PANTHER" id="PTHR37422:SF23">
    <property type="entry name" value="TEICHURONIC ACID BIOSYNTHESIS PROTEIN TUAE"/>
    <property type="match status" value="1"/>
</dbReference>
<dbReference type="GO" id="GO:0016020">
    <property type="term" value="C:membrane"/>
    <property type="evidence" value="ECO:0007669"/>
    <property type="project" value="UniProtKB-SubCell"/>
</dbReference>
<feature type="transmembrane region" description="Helical" evidence="5">
    <location>
        <begin position="85"/>
        <end position="103"/>
    </location>
</feature>
<evidence type="ECO:0000313" key="8">
    <source>
        <dbReference type="Proteomes" id="UP000075025"/>
    </source>
</evidence>
<name>A0A147EWU2_MICTE</name>
<feature type="domain" description="O-antigen ligase-related" evidence="6">
    <location>
        <begin position="231"/>
        <end position="361"/>
    </location>
</feature>
<evidence type="ECO:0000259" key="6">
    <source>
        <dbReference type="Pfam" id="PF04932"/>
    </source>
</evidence>
<feature type="transmembrane region" description="Helical" evidence="5">
    <location>
        <begin position="206"/>
        <end position="223"/>
    </location>
</feature>
<dbReference type="AlphaFoldDB" id="A0A147EWU2"/>
<feature type="transmembrane region" description="Helical" evidence="5">
    <location>
        <begin position="344"/>
        <end position="366"/>
    </location>
</feature>
<evidence type="ECO:0000256" key="3">
    <source>
        <dbReference type="ARBA" id="ARBA00022989"/>
    </source>
</evidence>
<dbReference type="Proteomes" id="UP000075025">
    <property type="component" value="Unassembled WGS sequence"/>
</dbReference>
<sequence>MVLVALVLFLGPIPVLIGILGIAGVIVVLRFPLAGIYALILLLPFNALVSQVAPGVVGTAYGVIKDAVIGLLLIAALVNRRFNRAPTSIAVLVALLALLPLVSGTFTPSLEQALYGWRNDYEPLLLLVLVPAFVEVRHVRRMLMTIIVTAQVSAAIAVATWTQGVQWLLDIGRLPVPAGQRFPTSLFSSGSLTPRAFSPYVAPNELAAAMLISVAVVWCAPGLRTSRRLLLTVLPAAAILLTESRSGLFGAAILGAVLLARAMRKSSQILSVGFLLVAGVATVAAATLYIGGALEEETDTSFGGHAASLQEGLAQLLVHPLGMGLGVVGPRSLQFETNYHVESYWLLLALEAGPLVLAIFLILLGLLANRAARSRSMVGFLPAAALSGTLVSQIVLPTLQESPVSFLLWISIGLATVVQAQEKADPAFTLGEQSPAFEPRRRKALSVQGKSQSV</sequence>
<protein>
    <recommendedName>
        <fullName evidence="6">O-antigen ligase-related domain-containing protein</fullName>
    </recommendedName>
</protein>
<keyword evidence="2 5" id="KW-0812">Transmembrane</keyword>
<evidence type="ECO:0000256" key="4">
    <source>
        <dbReference type="ARBA" id="ARBA00023136"/>
    </source>
</evidence>
<feature type="transmembrane region" description="Helical" evidence="5">
    <location>
        <begin position="59"/>
        <end position="78"/>
    </location>
</feature>
<dbReference type="InterPro" id="IPR007016">
    <property type="entry name" value="O-antigen_ligase-rel_domated"/>
</dbReference>
<dbReference type="Pfam" id="PF04932">
    <property type="entry name" value="Wzy_C"/>
    <property type="match status" value="1"/>
</dbReference>
<dbReference type="PATRIC" id="fig|2033.6.peg.3218"/>
<dbReference type="EMBL" id="LDRT01000065">
    <property type="protein sequence ID" value="KTR94092.1"/>
    <property type="molecule type" value="Genomic_DNA"/>
</dbReference>
<organism evidence="7 8">
    <name type="scientific">Microbacterium testaceum</name>
    <name type="common">Aureobacterium testaceum</name>
    <name type="synonym">Brevibacterium testaceum</name>
    <dbReference type="NCBI Taxonomy" id="2033"/>
    <lineage>
        <taxon>Bacteria</taxon>
        <taxon>Bacillati</taxon>
        <taxon>Actinomycetota</taxon>
        <taxon>Actinomycetes</taxon>
        <taxon>Micrococcales</taxon>
        <taxon>Microbacteriaceae</taxon>
        <taxon>Microbacterium</taxon>
    </lineage>
</organism>
<feature type="transmembrane region" description="Helical" evidence="5">
    <location>
        <begin position="272"/>
        <end position="292"/>
    </location>
</feature>
<evidence type="ECO:0000313" key="7">
    <source>
        <dbReference type="EMBL" id="KTR94092.1"/>
    </source>
</evidence>
<comment type="caution">
    <text evidence="7">The sequence shown here is derived from an EMBL/GenBank/DDBJ whole genome shotgun (WGS) entry which is preliminary data.</text>
</comment>
<evidence type="ECO:0000256" key="1">
    <source>
        <dbReference type="ARBA" id="ARBA00004141"/>
    </source>
</evidence>
<reference evidence="7 8" key="1">
    <citation type="journal article" date="2016" name="Front. Microbiol.">
        <title>Genomic Resource of Rice Seed Associated Bacteria.</title>
        <authorList>
            <person name="Midha S."/>
            <person name="Bansal K."/>
            <person name="Sharma S."/>
            <person name="Kumar N."/>
            <person name="Patil P.P."/>
            <person name="Chaudhry V."/>
            <person name="Patil P.B."/>
        </authorList>
    </citation>
    <scope>NUCLEOTIDE SEQUENCE [LARGE SCALE GENOMIC DNA]</scope>
    <source>
        <strain evidence="7 8">NS220</strain>
    </source>
</reference>
<dbReference type="PANTHER" id="PTHR37422">
    <property type="entry name" value="TEICHURONIC ACID BIOSYNTHESIS PROTEIN TUAE"/>
    <property type="match status" value="1"/>
</dbReference>
<keyword evidence="3 5" id="KW-1133">Transmembrane helix</keyword>
<feature type="transmembrane region" description="Helical" evidence="5">
    <location>
        <begin position="36"/>
        <end position="53"/>
    </location>
</feature>
<feature type="transmembrane region" description="Helical" evidence="5">
    <location>
        <begin position="6"/>
        <end position="29"/>
    </location>
</feature>
<comment type="subcellular location">
    <subcellularLocation>
        <location evidence="1">Membrane</location>
        <topology evidence="1">Multi-pass membrane protein</topology>
    </subcellularLocation>
</comment>
<accession>A0A147EWU2</accession>